<feature type="non-terminal residue" evidence="2">
    <location>
        <position position="383"/>
    </location>
</feature>
<dbReference type="Proteomes" id="UP000591131">
    <property type="component" value="Unassembled WGS sequence"/>
</dbReference>
<dbReference type="InterPro" id="IPR051055">
    <property type="entry name" value="PIF1_helicase"/>
</dbReference>
<keyword evidence="3" id="KW-1185">Reference proteome</keyword>
<sequence>FPHTILCLTNGEADLHNGKHLEDLDGDEVVITAIDTETHLMPDNFDYEQVSKLGYKPSLMLKRGCRVMATINHPQLHYVNGLQGTVSGISLVEGQTPKVYVTFDGEDRTKEVKREKYLLTQSNGEVVFAREQIPLMLAAAITVHKSVGLTLSGVWAQLPFKGCPKSRNDDIAAYWKQQWLRGCMYTLLSRVGSQEHIKVHPLRRGDVMPIFWMDSQATAFDTHCQSRNILRTFIASSPSVHVADPGLTSEILRRISDMPAQLKAAATELTTGLSKEFQANANLSLLFSHYSTLHAQRIQMGQRSVHVVAHTMSRPDVRASVEQLPTDLQWSFYEQLDQRLNVERGVVDDSDIMTLAQNMRAPQDFSSTQQYNPPETDEPAFEF</sequence>
<evidence type="ECO:0000256" key="1">
    <source>
        <dbReference type="SAM" id="MobiDB-lite"/>
    </source>
</evidence>
<organism evidence="2 3">
    <name type="scientific">Perkinsus chesapeaki</name>
    <name type="common">Clam parasite</name>
    <name type="synonym">Perkinsus andrewsi</name>
    <dbReference type="NCBI Taxonomy" id="330153"/>
    <lineage>
        <taxon>Eukaryota</taxon>
        <taxon>Sar</taxon>
        <taxon>Alveolata</taxon>
        <taxon>Perkinsozoa</taxon>
        <taxon>Perkinsea</taxon>
        <taxon>Perkinsida</taxon>
        <taxon>Perkinsidae</taxon>
        <taxon>Perkinsus</taxon>
    </lineage>
</organism>
<gene>
    <name evidence="2" type="ORF">FOL47_003569</name>
</gene>
<evidence type="ECO:0000313" key="2">
    <source>
        <dbReference type="EMBL" id="KAF4648237.1"/>
    </source>
</evidence>
<evidence type="ECO:0008006" key="4">
    <source>
        <dbReference type="Google" id="ProtNLM"/>
    </source>
</evidence>
<dbReference type="AlphaFoldDB" id="A0A7J6KMF6"/>
<dbReference type="SUPFAM" id="SSF52540">
    <property type="entry name" value="P-loop containing nucleoside triphosphate hydrolases"/>
    <property type="match status" value="1"/>
</dbReference>
<dbReference type="PANTHER" id="PTHR47642:SF6">
    <property type="entry name" value="ATP-DEPENDENT DNA HELICASE"/>
    <property type="match status" value="1"/>
</dbReference>
<accession>A0A7J6KMF6</accession>
<comment type="caution">
    <text evidence="2">The sequence shown here is derived from an EMBL/GenBank/DDBJ whole genome shotgun (WGS) entry which is preliminary data.</text>
</comment>
<proteinExistence type="predicted"/>
<reference evidence="2 3" key="1">
    <citation type="submission" date="2020-04" db="EMBL/GenBank/DDBJ databases">
        <title>Perkinsus chesapeaki whole genome sequence.</title>
        <authorList>
            <person name="Bogema D.R."/>
        </authorList>
    </citation>
    <scope>NUCLEOTIDE SEQUENCE [LARGE SCALE GENOMIC DNA]</scope>
    <source>
        <strain evidence="2">ATCC PRA-425</strain>
    </source>
</reference>
<dbReference type="PANTHER" id="PTHR47642">
    <property type="entry name" value="ATP-DEPENDENT DNA HELICASE"/>
    <property type="match status" value="1"/>
</dbReference>
<evidence type="ECO:0000313" key="3">
    <source>
        <dbReference type="Proteomes" id="UP000591131"/>
    </source>
</evidence>
<dbReference type="OrthoDB" id="432234at2759"/>
<feature type="compositionally biased region" description="Polar residues" evidence="1">
    <location>
        <begin position="364"/>
        <end position="373"/>
    </location>
</feature>
<feature type="non-terminal residue" evidence="2">
    <location>
        <position position="1"/>
    </location>
</feature>
<dbReference type="EMBL" id="JAAPAO010002104">
    <property type="protein sequence ID" value="KAF4648237.1"/>
    <property type="molecule type" value="Genomic_DNA"/>
</dbReference>
<protein>
    <recommendedName>
        <fullName evidence="4">ATP-dependent DNA helicase</fullName>
    </recommendedName>
</protein>
<dbReference type="InterPro" id="IPR027417">
    <property type="entry name" value="P-loop_NTPase"/>
</dbReference>
<name>A0A7J6KMF6_PERCH</name>
<feature type="region of interest" description="Disordered" evidence="1">
    <location>
        <begin position="361"/>
        <end position="383"/>
    </location>
</feature>